<accession>A0A088F8V5</accession>
<dbReference type="GeneID" id="23679110"/>
<feature type="coiled-coil region" evidence="1">
    <location>
        <begin position="44"/>
        <end position="78"/>
    </location>
</feature>
<protein>
    <submittedName>
        <fullName evidence="3">Uncharacterized protein</fullName>
    </submittedName>
</protein>
<feature type="compositionally biased region" description="Polar residues" evidence="2">
    <location>
        <begin position="8"/>
        <end position="21"/>
    </location>
</feature>
<evidence type="ECO:0000313" key="4">
    <source>
        <dbReference type="Proteomes" id="UP000029348"/>
    </source>
</evidence>
<gene>
    <name evidence="3" type="primary">55</name>
    <name evidence="3" type="ORF">PBI_SQUIRTY_55</name>
</gene>
<dbReference type="KEGG" id="vg:23679110"/>
<evidence type="ECO:0000256" key="1">
    <source>
        <dbReference type="SAM" id="Coils"/>
    </source>
</evidence>
<proteinExistence type="predicted"/>
<keyword evidence="4" id="KW-1185">Reference proteome</keyword>
<evidence type="ECO:0000256" key="2">
    <source>
        <dbReference type="SAM" id="MobiDB-lite"/>
    </source>
</evidence>
<keyword evidence="1" id="KW-0175">Coiled coil</keyword>
<dbReference type="EMBL" id="KM101124">
    <property type="protein sequence ID" value="AIM41002.1"/>
    <property type="molecule type" value="Genomic_DNA"/>
</dbReference>
<evidence type="ECO:0000313" key="3">
    <source>
        <dbReference type="EMBL" id="AIM41002.1"/>
    </source>
</evidence>
<feature type="region of interest" description="Disordered" evidence="2">
    <location>
        <begin position="1"/>
        <end position="25"/>
    </location>
</feature>
<dbReference type="RefSeq" id="YP_009124607.1">
    <property type="nucleotide sequence ID" value="NC_026588.1"/>
</dbReference>
<organism evidence="3 4">
    <name type="scientific">Mycobacterium phage Squirty</name>
    <dbReference type="NCBI Taxonomy" id="1527512"/>
    <lineage>
        <taxon>Viruses</taxon>
        <taxon>Duplodnaviria</taxon>
        <taxon>Heunggongvirae</taxon>
        <taxon>Uroviricota</taxon>
        <taxon>Caudoviricetes</taxon>
        <taxon>Gracegardnervirinae</taxon>
        <taxon>Squirtyvirus</taxon>
        <taxon>Squirtyvirus squirty</taxon>
        <taxon>Mycobacterium virus Squirty</taxon>
    </lineage>
</organism>
<sequence>MPSRRTGGRQTNHGGPVSTSAPKHRSVCQLSGEVTRPSGLWKALAEFDAKQMKEAAELEALREENARLRCRLQELGETA</sequence>
<dbReference type="OrthoDB" id="27616at10239"/>
<name>A0A088F8V5_9CAUD</name>
<dbReference type="Proteomes" id="UP000029348">
    <property type="component" value="Segment"/>
</dbReference>
<reference evidence="3 4" key="1">
    <citation type="submission" date="2014-07" db="EMBL/GenBank/DDBJ databases">
        <authorList>
            <person name="Nurko I."/>
            <person name="Arora N."/>
            <person name="Mosteller S."/>
            <person name="Bari R."/>
            <person name="McNulty L."/>
            <person name="Schmidt T."/>
            <person name="Mehalik H."/>
            <person name="Reinhart E."/>
            <person name="Winders D.C."/>
            <person name="Nootbar H.A."/>
            <person name="Reilly M.A."/>
            <person name="Gough E."/>
            <person name="Gregory S."/>
            <person name="Harbaugh B."/>
            <person name="Kaur B."/>
            <person name="Siesel C."/>
            <person name="Warwar S."/>
            <person name="Breitenberger C.A."/>
            <person name="Daniels C.J."/>
            <person name="Ball S.L."/>
            <person name="Buck G.A."/>
            <person name="Campbell R."/>
            <person name="Carvalho M.R."/>
            <person name="Duckworth R.A."/>
            <person name="Dunn T."/>
            <person name="Halpern C."/>
            <person name="Johnson A."/>
            <person name="Kiflezghi M.G."/>
            <person name="Lee V."/>
            <person name="Loviza R.A."/>
            <person name="Serrano M.G."/>
            <person name="Shah Z.V."/>
            <person name="Sharma K."/>
            <person name="Voegtly L.J."/>
            <person name="Walstead R."/>
            <person name="Wang Y.P."/>
            <person name="Bradley K.W."/>
            <person name="Barker L.P."/>
            <person name="Asai D.J."/>
            <person name="Bowman C.A."/>
            <person name="Russell D.A."/>
            <person name="Pope W.H."/>
            <person name="Jacobs-Sera D."/>
            <person name="Hendrix R.W."/>
            <person name="Hatfull G.F."/>
        </authorList>
    </citation>
    <scope>NUCLEOTIDE SEQUENCE [LARGE SCALE GENOMIC DNA]</scope>
</reference>